<evidence type="ECO:0000256" key="3">
    <source>
        <dbReference type="ARBA" id="ARBA00023163"/>
    </source>
</evidence>
<dbReference type="PANTHER" id="PTHR30055">
    <property type="entry name" value="HTH-TYPE TRANSCRIPTIONAL REGULATOR RUTR"/>
    <property type="match status" value="1"/>
</dbReference>
<gene>
    <name evidence="7" type="ORF">ACFSDA_04080</name>
</gene>
<comment type="caution">
    <text evidence="7">The sequence shown here is derived from an EMBL/GenBank/DDBJ whole genome shotgun (WGS) entry which is preliminary data.</text>
</comment>
<evidence type="ECO:0000313" key="8">
    <source>
        <dbReference type="Proteomes" id="UP001597280"/>
    </source>
</evidence>
<evidence type="ECO:0000256" key="2">
    <source>
        <dbReference type="ARBA" id="ARBA00023125"/>
    </source>
</evidence>
<sequence length="225" mass="24703">MASDERAPDPRPARTRAAIYAAARELSAADGEVTVNALAKRAGVSRAAFYSHFGGLDDLIGAMVHELLDGIRVETVALFHQGRSVQEIVQYSAAVTSAYVVEHHAFLRGAIDWKFTQRPYMGLVRIYAELFEYAFQVLGDEVPSHLPQREMSRFLAGGYIHVIAAWLLDTEEKALAGEELDPRELLTILLRVLPPWFTGVGPEDPIPEVPVRVDDEPGPTAAPTA</sequence>
<proteinExistence type="predicted"/>
<dbReference type="EMBL" id="JBHUFL010000002">
    <property type="protein sequence ID" value="MFD1834249.1"/>
    <property type="molecule type" value="Genomic_DNA"/>
</dbReference>
<dbReference type="Proteomes" id="UP001597280">
    <property type="component" value="Unassembled WGS sequence"/>
</dbReference>
<dbReference type="PANTHER" id="PTHR30055:SF234">
    <property type="entry name" value="HTH-TYPE TRANSCRIPTIONAL REGULATOR BETI"/>
    <property type="match status" value="1"/>
</dbReference>
<keyword evidence="3" id="KW-0804">Transcription</keyword>
<dbReference type="PROSITE" id="PS50977">
    <property type="entry name" value="HTH_TETR_2"/>
    <property type="match status" value="1"/>
</dbReference>
<accession>A0ABW4PVH0</accession>
<reference evidence="8" key="1">
    <citation type="journal article" date="2019" name="Int. J. Syst. Evol. Microbiol.">
        <title>The Global Catalogue of Microorganisms (GCM) 10K type strain sequencing project: providing services to taxonomists for standard genome sequencing and annotation.</title>
        <authorList>
            <consortium name="The Broad Institute Genomics Platform"/>
            <consortium name="The Broad Institute Genome Sequencing Center for Infectious Disease"/>
            <person name="Wu L."/>
            <person name="Ma J."/>
        </authorList>
    </citation>
    <scope>NUCLEOTIDE SEQUENCE [LARGE SCALE GENOMIC DNA]</scope>
    <source>
        <strain evidence="8">JCM 11650</strain>
    </source>
</reference>
<protein>
    <submittedName>
        <fullName evidence="7">TetR/AcrR family transcriptional regulator</fullName>
    </submittedName>
</protein>
<name>A0ABW4PVH0_9MICO</name>
<dbReference type="Pfam" id="PF00440">
    <property type="entry name" value="TetR_N"/>
    <property type="match status" value="1"/>
</dbReference>
<evidence type="ECO:0000256" key="5">
    <source>
        <dbReference type="SAM" id="MobiDB-lite"/>
    </source>
</evidence>
<feature type="region of interest" description="Disordered" evidence="5">
    <location>
        <begin position="205"/>
        <end position="225"/>
    </location>
</feature>
<evidence type="ECO:0000256" key="4">
    <source>
        <dbReference type="PROSITE-ProRule" id="PRU00335"/>
    </source>
</evidence>
<dbReference type="Gene3D" id="1.10.357.10">
    <property type="entry name" value="Tetracycline Repressor, domain 2"/>
    <property type="match status" value="1"/>
</dbReference>
<organism evidence="7 8">
    <name type="scientific">Brachybacterium rhamnosum</name>
    <dbReference type="NCBI Taxonomy" id="173361"/>
    <lineage>
        <taxon>Bacteria</taxon>
        <taxon>Bacillati</taxon>
        <taxon>Actinomycetota</taxon>
        <taxon>Actinomycetes</taxon>
        <taxon>Micrococcales</taxon>
        <taxon>Dermabacteraceae</taxon>
        <taxon>Brachybacterium</taxon>
    </lineage>
</organism>
<evidence type="ECO:0000313" key="7">
    <source>
        <dbReference type="EMBL" id="MFD1834249.1"/>
    </source>
</evidence>
<feature type="domain" description="HTH tetR-type" evidence="6">
    <location>
        <begin position="13"/>
        <end position="71"/>
    </location>
</feature>
<dbReference type="InterPro" id="IPR009057">
    <property type="entry name" value="Homeodomain-like_sf"/>
</dbReference>
<keyword evidence="2 4" id="KW-0238">DNA-binding</keyword>
<dbReference type="InterPro" id="IPR050109">
    <property type="entry name" value="HTH-type_TetR-like_transc_reg"/>
</dbReference>
<dbReference type="SUPFAM" id="SSF46689">
    <property type="entry name" value="Homeodomain-like"/>
    <property type="match status" value="1"/>
</dbReference>
<evidence type="ECO:0000256" key="1">
    <source>
        <dbReference type="ARBA" id="ARBA00023015"/>
    </source>
</evidence>
<dbReference type="RefSeq" id="WP_264450976.1">
    <property type="nucleotide sequence ID" value="NZ_BAAAIS010000002.1"/>
</dbReference>
<feature type="DNA-binding region" description="H-T-H motif" evidence="4">
    <location>
        <begin position="34"/>
        <end position="53"/>
    </location>
</feature>
<dbReference type="InterPro" id="IPR001647">
    <property type="entry name" value="HTH_TetR"/>
</dbReference>
<keyword evidence="1" id="KW-0805">Transcription regulation</keyword>
<evidence type="ECO:0000259" key="6">
    <source>
        <dbReference type="PROSITE" id="PS50977"/>
    </source>
</evidence>
<keyword evidence="8" id="KW-1185">Reference proteome</keyword>